<dbReference type="Gene3D" id="3.50.50.60">
    <property type="entry name" value="FAD/NAD(P)-binding domain"/>
    <property type="match status" value="1"/>
</dbReference>
<dbReference type="Pfam" id="PF12831">
    <property type="entry name" value="FAD_oxidored"/>
    <property type="match status" value="1"/>
</dbReference>
<evidence type="ECO:0000256" key="4">
    <source>
        <dbReference type="ARBA" id="ARBA00023004"/>
    </source>
</evidence>
<reference evidence="6 7" key="1">
    <citation type="submission" date="2023-10" db="EMBL/GenBank/DDBJ databases">
        <title>Glaciecola aquimarina strain GGW-M5 nov., isolated from a coastal seawater.</title>
        <authorList>
            <person name="Bayburt H."/>
            <person name="Kim J.M."/>
            <person name="Choi B.J."/>
            <person name="Jeon C.O."/>
        </authorList>
    </citation>
    <scope>NUCLEOTIDE SEQUENCE [LARGE SCALE GENOMIC DNA]</scope>
    <source>
        <strain evidence="6 7">KCTC 32108</strain>
    </source>
</reference>
<dbReference type="PANTHER" id="PTHR43498:SF1">
    <property type="entry name" value="COB--COM HETERODISULFIDE REDUCTASE IRON-SULFUR SUBUNIT A"/>
    <property type="match status" value="1"/>
</dbReference>
<protein>
    <submittedName>
        <fullName evidence="6">FAD-dependent oxidoreductase</fullName>
    </submittedName>
</protein>
<evidence type="ECO:0000256" key="1">
    <source>
        <dbReference type="ARBA" id="ARBA00022485"/>
    </source>
</evidence>
<comment type="caution">
    <text evidence="6">The sequence shown here is derived from an EMBL/GenBank/DDBJ whole genome shotgun (WGS) entry which is preliminary data.</text>
</comment>
<keyword evidence="3" id="KW-0560">Oxidoreductase</keyword>
<keyword evidence="5" id="KW-0411">Iron-sulfur</keyword>
<keyword evidence="2" id="KW-0479">Metal-binding</keyword>
<dbReference type="Proteomes" id="UP001247805">
    <property type="component" value="Unassembled WGS sequence"/>
</dbReference>
<evidence type="ECO:0000256" key="2">
    <source>
        <dbReference type="ARBA" id="ARBA00022723"/>
    </source>
</evidence>
<dbReference type="EMBL" id="JAWDIO010000002">
    <property type="protein sequence ID" value="MDU0354754.1"/>
    <property type="molecule type" value="Genomic_DNA"/>
</dbReference>
<keyword evidence="1" id="KW-0004">4Fe-4S</keyword>
<dbReference type="RefSeq" id="WP_316026333.1">
    <property type="nucleotide sequence ID" value="NZ_JAWDIO010000002.1"/>
</dbReference>
<organism evidence="6 7">
    <name type="scientific">Paraglaciecola aquimarina</name>
    <dbReference type="NCBI Taxonomy" id="1235557"/>
    <lineage>
        <taxon>Bacteria</taxon>
        <taxon>Pseudomonadati</taxon>
        <taxon>Pseudomonadota</taxon>
        <taxon>Gammaproteobacteria</taxon>
        <taxon>Alteromonadales</taxon>
        <taxon>Alteromonadaceae</taxon>
        <taxon>Paraglaciecola</taxon>
    </lineage>
</organism>
<sequence>MHQEKFSKSTRTNKQVALHTDVVVVGGGLAGVCAAIASARSGAKVVLVQDRPVLGGNASSEVRLWALGATSHMGNNNRWSREGGLIDEIMLENLRANKEGNPLIFDAILLDKVVAETNITMLLNTAAYSVTKESANRIESVNAFCSQNSTYYSIFAPIFTDCSGDGIVAFNAGAAFRIGSEDKYEFNELLAPEKANSDLLGHSLFFYSKDAGTPVEYKAPAFAYSQDEIDAIPRSKNIGAKDSGCKFWWLEFGGILDTVHDTEEIKWELWKIVYGIWDYIKNSGKYEDVENLTLEWVGTVPGKRESRRFEGEYMITQHDIVEQKRFDDAISYGGWAIDLHPAEGVYSEKPACSQYHSKGVYQIPYRCFLSRDIENLYLGGRIISATHMAFGSTRVMITCAHGGQAIGEAAAMCAKLNVKPKALLAPKLMSELQNRLNGLGHGLAGIPLTKSDVLLKAEIQASSTLALAEFSQQDDWLSLAQSAAQLLPFTAGLAPTFTVQLSAQEATTLTCQLRVSIKPENYTPDLICKTIELDLHAGEQTVSLDFSEVELITQYGFVIFLANDKVQVRTSAQRVTGTMSVFNKVHKAVSNNGKQIAPPNSGVEEFEFWTPERRPMGQNIAMQITPALQSFAVSNLTNGHLRPWLGSNAWVADLSDKAPTLTLSWPEKQTLAGLRLYFDTDSDHALETVLMVHPEKRIPFCVSRYSIKLEDGTVLMTEGDNYQTLNTIYFKQTISTDKLIIELSHPAENVPASVFDIEVF</sequence>
<evidence type="ECO:0000256" key="3">
    <source>
        <dbReference type="ARBA" id="ARBA00023002"/>
    </source>
</evidence>
<evidence type="ECO:0000256" key="5">
    <source>
        <dbReference type="ARBA" id="ARBA00023014"/>
    </source>
</evidence>
<accession>A0ABU3SXM1</accession>
<proteinExistence type="predicted"/>
<evidence type="ECO:0000313" key="6">
    <source>
        <dbReference type="EMBL" id="MDU0354754.1"/>
    </source>
</evidence>
<dbReference type="SUPFAM" id="SSF51905">
    <property type="entry name" value="FAD/NAD(P)-binding domain"/>
    <property type="match status" value="1"/>
</dbReference>
<evidence type="ECO:0000313" key="7">
    <source>
        <dbReference type="Proteomes" id="UP001247805"/>
    </source>
</evidence>
<dbReference type="PANTHER" id="PTHR43498">
    <property type="entry name" value="FERREDOXIN:COB-COM HETERODISULFIDE REDUCTASE SUBUNIT A"/>
    <property type="match status" value="1"/>
</dbReference>
<gene>
    <name evidence="6" type="ORF">RS130_13250</name>
</gene>
<dbReference type="InterPro" id="IPR036188">
    <property type="entry name" value="FAD/NAD-bd_sf"/>
</dbReference>
<keyword evidence="4" id="KW-0408">Iron</keyword>
<dbReference type="InterPro" id="IPR039650">
    <property type="entry name" value="HdrA-like"/>
</dbReference>
<name>A0ABU3SXM1_9ALTE</name>
<keyword evidence="7" id="KW-1185">Reference proteome</keyword>